<evidence type="ECO:0000313" key="3">
    <source>
        <dbReference type="EMBL" id="RZC70748.1"/>
    </source>
</evidence>
<dbReference type="PANTHER" id="PTHR24177:SF365">
    <property type="entry name" value="ANKYRIN REPEAT-CONTAINING PROTEIN NPR4-LIKE ISOFORM X1"/>
    <property type="match status" value="1"/>
</dbReference>
<proteinExistence type="predicted"/>
<protein>
    <recommendedName>
        <fullName evidence="2">PGG domain-containing protein</fullName>
    </recommendedName>
</protein>
<dbReference type="Pfam" id="PF13962">
    <property type="entry name" value="PGG"/>
    <property type="match status" value="1"/>
</dbReference>
<dbReference type="Gramene" id="RZC70748">
    <property type="protein sequence ID" value="RZC70748"/>
    <property type="gene ID" value="C5167_033893"/>
</dbReference>
<dbReference type="GO" id="GO:0016020">
    <property type="term" value="C:membrane"/>
    <property type="evidence" value="ECO:0007669"/>
    <property type="project" value="TreeGrafter"/>
</dbReference>
<evidence type="ECO:0000256" key="1">
    <source>
        <dbReference type="SAM" id="Phobius"/>
    </source>
</evidence>
<gene>
    <name evidence="3" type="ORF">C5167_033893</name>
</gene>
<feature type="transmembrane region" description="Helical" evidence="1">
    <location>
        <begin position="341"/>
        <end position="367"/>
    </location>
</feature>
<feature type="non-terminal residue" evidence="3">
    <location>
        <position position="1"/>
    </location>
</feature>
<evidence type="ECO:0000259" key="2">
    <source>
        <dbReference type="Pfam" id="PF13962"/>
    </source>
</evidence>
<keyword evidence="1" id="KW-0812">Transmembrane</keyword>
<organism evidence="3 4">
    <name type="scientific">Papaver somniferum</name>
    <name type="common">Opium poppy</name>
    <dbReference type="NCBI Taxonomy" id="3469"/>
    <lineage>
        <taxon>Eukaryota</taxon>
        <taxon>Viridiplantae</taxon>
        <taxon>Streptophyta</taxon>
        <taxon>Embryophyta</taxon>
        <taxon>Tracheophyta</taxon>
        <taxon>Spermatophyta</taxon>
        <taxon>Magnoliopsida</taxon>
        <taxon>Ranunculales</taxon>
        <taxon>Papaveraceae</taxon>
        <taxon>Papaveroideae</taxon>
        <taxon>Papaver</taxon>
    </lineage>
</organism>
<name>A0A4Y7KFD0_PAPSO</name>
<feature type="domain" description="PGG" evidence="2">
    <location>
        <begin position="251"/>
        <end position="365"/>
    </location>
</feature>
<feature type="transmembrane region" description="Helical" evidence="1">
    <location>
        <begin position="259"/>
        <end position="278"/>
    </location>
</feature>
<feature type="transmembrane region" description="Helical" evidence="1">
    <location>
        <begin position="373"/>
        <end position="402"/>
    </location>
</feature>
<accession>A0A4Y7KFD0</accession>
<dbReference type="PANTHER" id="PTHR24177">
    <property type="entry name" value="CASKIN"/>
    <property type="match status" value="1"/>
</dbReference>
<evidence type="ECO:0000313" key="4">
    <source>
        <dbReference type="Proteomes" id="UP000316621"/>
    </source>
</evidence>
<dbReference type="EMBL" id="CM010721">
    <property type="protein sequence ID" value="RZC70748.1"/>
    <property type="molecule type" value="Genomic_DNA"/>
</dbReference>
<keyword evidence="1" id="KW-0472">Membrane</keyword>
<feature type="transmembrane region" description="Helical" evidence="1">
    <location>
        <begin position="298"/>
        <end position="329"/>
    </location>
</feature>
<reference evidence="3 4" key="1">
    <citation type="journal article" date="2018" name="Science">
        <title>The opium poppy genome and morphinan production.</title>
        <authorList>
            <person name="Guo L."/>
            <person name="Winzer T."/>
            <person name="Yang X."/>
            <person name="Li Y."/>
            <person name="Ning Z."/>
            <person name="He Z."/>
            <person name="Teodor R."/>
            <person name="Lu Y."/>
            <person name="Bowser T.A."/>
            <person name="Graham I.A."/>
            <person name="Ye K."/>
        </authorList>
    </citation>
    <scope>NUCLEOTIDE SEQUENCE [LARGE SCALE GENOMIC DNA]</scope>
    <source>
        <strain evidence="4">cv. HN1</strain>
        <tissue evidence="3">Leaves</tissue>
    </source>
</reference>
<keyword evidence="4" id="KW-1185">Reference proteome</keyword>
<dbReference type="Proteomes" id="UP000316621">
    <property type="component" value="Chromosome 7"/>
</dbReference>
<dbReference type="InterPro" id="IPR026961">
    <property type="entry name" value="PGG_dom"/>
</dbReference>
<keyword evidence="1" id="KW-1133">Transmembrane helix</keyword>
<dbReference type="AlphaFoldDB" id="A0A4Y7KFD0"/>
<sequence>LQDGKGSIPLVLAATNGNEAIPVELDHLSRDADPSGHSIQISSQPKVQTISKVRQHGLVWKALILLVPGVKKIYEKKVIHVQALELLRVVCLQISKLNVEQLKEARAYNAIIRTAKFGIIEYFKELIDSSPHLIYSIDASNSNVGLFQVAVLNGQDKIHNFISKMGQKNNRAHVITDSGNNMLHLAGFLAPPSQLDKVSGAALQMQREIQWFQEVEKMVQPKFKDILNKDMLKPSEVFRNEHKALVKEGEAWMKETSQACMVVSTLIATVMFTAAFTVPGGNNQDTGLPIFLKNNPLAFYVFIISDAIALFASCTSILMFFAILTAGYPEQDFLRSLPQKLILGLASLFISIAAMMTTFGATLVIILHGNVTWAYVPVTMLASVPVLLFGFLQFPLFVDIILSTYGPSIFHKQKNIKKED</sequence>
<dbReference type="OMA" id="FEVSHEP"/>